<accession>C7R997</accession>
<dbReference type="AlphaFoldDB" id="C7R997"/>
<dbReference type="InterPro" id="IPR036736">
    <property type="entry name" value="ACP-like_sf"/>
</dbReference>
<dbReference type="PROSITE" id="PS50075">
    <property type="entry name" value="CARRIER"/>
    <property type="match status" value="1"/>
</dbReference>
<evidence type="ECO:0000313" key="2">
    <source>
        <dbReference type="EMBL" id="ACV27887.1"/>
    </source>
</evidence>
<dbReference type="KEGG" id="kko:Kkor_2478"/>
<gene>
    <name evidence="2" type="ordered locus">Kkor_2478</name>
</gene>
<dbReference type="InterPro" id="IPR009081">
    <property type="entry name" value="PP-bd_ACP"/>
</dbReference>
<dbReference type="HOGENOM" id="CLU_108696_8_1_6"/>
<dbReference type="Proteomes" id="UP000001231">
    <property type="component" value="Chromosome"/>
</dbReference>
<name>C7R997_KANKD</name>
<evidence type="ECO:0000259" key="1">
    <source>
        <dbReference type="PROSITE" id="PS50075"/>
    </source>
</evidence>
<keyword evidence="3" id="KW-1185">Reference proteome</keyword>
<dbReference type="OrthoDB" id="8527261at2"/>
<reference evidence="2 3" key="1">
    <citation type="journal article" date="2009" name="Stand. Genomic Sci.">
        <title>Complete genome sequence of Kangiella koreensis type strain (SW-125).</title>
        <authorList>
            <person name="Han C."/>
            <person name="Sikorski J."/>
            <person name="Lapidus A."/>
            <person name="Nolan M."/>
            <person name="Glavina Del Rio T."/>
            <person name="Tice H."/>
            <person name="Cheng J.F."/>
            <person name="Lucas S."/>
            <person name="Chen F."/>
            <person name="Copeland A."/>
            <person name="Ivanova N."/>
            <person name="Mavromatis K."/>
            <person name="Ovchinnikova G."/>
            <person name="Pati A."/>
            <person name="Bruce D."/>
            <person name="Goodwin L."/>
            <person name="Pitluck S."/>
            <person name="Chen A."/>
            <person name="Palaniappan K."/>
            <person name="Land M."/>
            <person name="Hauser L."/>
            <person name="Chang Y.J."/>
            <person name="Jeffries C.D."/>
            <person name="Chain P."/>
            <person name="Saunders E."/>
            <person name="Brettin T."/>
            <person name="Goker M."/>
            <person name="Tindall B.J."/>
            <person name="Bristow J."/>
            <person name="Eisen J.A."/>
            <person name="Markowitz V."/>
            <person name="Hugenholtz P."/>
            <person name="Kyrpides N.C."/>
            <person name="Klenk H.P."/>
            <person name="Detter J.C."/>
        </authorList>
    </citation>
    <scope>NUCLEOTIDE SEQUENCE [LARGE SCALE GENOMIC DNA]</scope>
    <source>
        <strain evidence="3">DSM 16069 / KCTC 12182 / SW-125</strain>
    </source>
</reference>
<dbReference type="Gene3D" id="1.10.1200.10">
    <property type="entry name" value="ACP-like"/>
    <property type="match status" value="1"/>
</dbReference>
<dbReference type="InParanoid" id="C7R997"/>
<dbReference type="eggNOG" id="COG0236">
    <property type="taxonomic scope" value="Bacteria"/>
</dbReference>
<organism evidence="2 3">
    <name type="scientific">Kangiella koreensis (strain DSM 16069 / JCM 12317 / KCTC 12182 / SW-125)</name>
    <dbReference type="NCBI Taxonomy" id="523791"/>
    <lineage>
        <taxon>Bacteria</taxon>
        <taxon>Pseudomonadati</taxon>
        <taxon>Pseudomonadota</taxon>
        <taxon>Gammaproteobacteria</taxon>
        <taxon>Kangiellales</taxon>
        <taxon>Kangiellaceae</taxon>
        <taxon>Kangiella</taxon>
    </lineage>
</organism>
<proteinExistence type="predicted"/>
<dbReference type="EMBL" id="CP001707">
    <property type="protein sequence ID" value="ACV27887.1"/>
    <property type="molecule type" value="Genomic_DNA"/>
</dbReference>
<feature type="domain" description="Carrier" evidence="1">
    <location>
        <begin position="1"/>
        <end position="85"/>
    </location>
</feature>
<dbReference type="STRING" id="523791.Kkor_2478"/>
<protein>
    <recommendedName>
        <fullName evidence="1">Carrier domain-containing protein</fullName>
    </recommendedName>
</protein>
<dbReference type="RefSeq" id="WP_015781492.1">
    <property type="nucleotide sequence ID" value="NC_013166.1"/>
</dbReference>
<sequence>MAYQTNIDKMIVLLSETLSIDADQLSAETLLLGNLPEFDSMAIVSILMQIEESFAIEISDDELTGEIFESVTTLTEFVEVQQAATAI</sequence>
<evidence type="ECO:0000313" key="3">
    <source>
        <dbReference type="Proteomes" id="UP000001231"/>
    </source>
</evidence>
<dbReference type="SUPFAM" id="SSF47336">
    <property type="entry name" value="ACP-like"/>
    <property type="match status" value="1"/>
</dbReference>